<dbReference type="Proteomes" id="UP000000845">
    <property type="component" value="Chromosome"/>
</dbReference>
<keyword evidence="4" id="KW-0645">Protease</keyword>
<evidence type="ECO:0000256" key="7">
    <source>
        <dbReference type="ARBA" id="ARBA00022833"/>
    </source>
</evidence>
<dbReference type="STRING" id="526218.Sterm_3315"/>
<feature type="domain" description="Peptidase M50" evidence="12">
    <location>
        <begin position="6"/>
        <end position="329"/>
    </location>
</feature>
<dbReference type="CDD" id="cd06163">
    <property type="entry name" value="S2P-M50_PDZ_RseP-like"/>
    <property type="match status" value="1"/>
</dbReference>
<feature type="transmembrane region" description="Helical" evidence="11">
    <location>
        <begin position="90"/>
        <end position="118"/>
    </location>
</feature>
<proteinExistence type="inferred from homology"/>
<reference evidence="14" key="1">
    <citation type="submission" date="2009-09" db="EMBL/GenBank/DDBJ databases">
        <title>The complete chromosome of Sebaldella termitidis ATCC 33386.</title>
        <authorList>
            <consortium name="US DOE Joint Genome Institute (JGI-PGF)"/>
            <person name="Lucas S."/>
            <person name="Copeland A."/>
            <person name="Lapidus A."/>
            <person name="Glavina del Rio T."/>
            <person name="Dalin E."/>
            <person name="Tice H."/>
            <person name="Bruce D."/>
            <person name="Goodwin L."/>
            <person name="Pitluck S."/>
            <person name="Kyrpides N."/>
            <person name="Mavromatis K."/>
            <person name="Ivanova N."/>
            <person name="Mikhailova N."/>
            <person name="Sims D."/>
            <person name="Meincke L."/>
            <person name="Brettin T."/>
            <person name="Detter J.C."/>
            <person name="Han C."/>
            <person name="Larimer F."/>
            <person name="Land M."/>
            <person name="Hauser L."/>
            <person name="Markowitz V."/>
            <person name="Cheng J.F."/>
            <person name="Hugenholtz P."/>
            <person name="Woyke T."/>
            <person name="Wu D."/>
            <person name="Eisen J.A."/>
        </authorList>
    </citation>
    <scope>NUCLEOTIDE SEQUENCE [LARGE SCALE GENOMIC DNA]</scope>
    <source>
        <strain evidence="14">ATCC 33386 / NCTC 11300</strain>
    </source>
</reference>
<evidence type="ECO:0000256" key="5">
    <source>
        <dbReference type="ARBA" id="ARBA00022692"/>
    </source>
</evidence>
<evidence type="ECO:0000256" key="10">
    <source>
        <dbReference type="ARBA" id="ARBA00023136"/>
    </source>
</evidence>
<sequence length="342" mass="37493">MSIIITVLLLGIIVFIHEFGHFITAKMFHMPVLEFAVGMGPKLISKKVKTTVYSIRAIPFGGFVSIDGMEVEAENEVENGFNTQNPLKRLIVLSAGVFMNFLSGIIALFILFSITGVISTKDIPAKVKNVAVSAEASSVLQKGDIITSFNGNKINNWQELTKNIIELNVSGYKGQDIDLKVLRDNKEIDLKTKLTSGEGNNYILGVEVDAPKMNPLDRAKLSFLSFFKIMEEMIKGLAGLVTGKVGLNNLTGPVGLTKVVGEAYSSGGFIILLNFFVLISLNIGLLNLLPFPALDGGRIIFVFLEMIGIKINKKLEEKFHIIGFSLLIGLMVFVVFNDIKNF</sequence>
<dbReference type="Gene3D" id="2.30.42.10">
    <property type="match status" value="1"/>
</dbReference>
<evidence type="ECO:0000256" key="2">
    <source>
        <dbReference type="ARBA" id="ARBA00004141"/>
    </source>
</evidence>
<evidence type="ECO:0000313" key="14">
    <source>
        <dbReference type="Proteomes" id="UP000000845"/>
    </source>
</evidence>
<dbReference type="SUPFAM" id="SSF50156">
    <property type="entry name" value="PDZ domain-like"/>
    <property type="match status" value="1"/>
</dbReference>
<keyword evidence="6" id="KW-0378">Hydrolase</keyword>
<gene>
    <name evidence="13" type="ordered locus">Sterm_3315</name>
</gene>
<evidence type="ECO:0000256" key="4">
    <source>
        <dbReference type="ARBA" id="ARBA00022670"/>
    </source>
</evidence>
<evidence type="ECO:0000256" key="3">
    <source>
        <dbReference type="ARBA" id="ARBA00007931"/>
    </source>
</evidence>
<keyword evidence="5 11" id="KW-0812">Transmembrane</keyword>
<feature type="transmembrane region" description="Helical" evidence="11">
    <location>
        <begin position="319"/>
        <end position="336"/>
    </location>
</feature>
<dbReference type="InterPro" id="IPR004387">
    <property type="entry name" value="Pept_M50_Zn"/>
</dbReference>
<reference evidence="13 14" key="2">
    <citation type="journal article" date="2010" name="Stand. Genomic Sci.">
        <title>Complete genome sequence of Sebaldella termitidis type strain (NCTC 11300).</title>
        <authorList>
            <person name="Harmon-Smith M."/>
            <person name="Celia L."/>
            <person name="Chertkov O."/>
            <person name="Lapidus A."/>
            <person name="Copeland A."/>
            <person name="Glavina Del Rio T."/>
            <person name="Nolan M."/>
            <person name="Lucas S."/>
            <person name="Tice H."/>
            <person name="Cheng J.F."/>
            <person name="Han C."/>
            <person name="Detter J.C."/>
            <person name="Bruce D."/>
            <person name="Goodwin L."/>
            <person name="Pitluck S."/>
            <person name="Pati A."/>
            <person name="Liolios K."/>
            <person name="Ivanova N."/>
            <person name="Mavromatis K."/>
            <person name="Mikhailova N."/>
            <person name="Chen A."/>
            <person name="Palaniappan K."/>
            <person name="Land M."/>
            <person name="Hauser L."/>
            <person name="Chang Y.J."/>
            <person name="Jeffries C.D."/>
            <person name="Brettin T."/>
            <person name="Goker M."/>
            <person name="Beck B."/>
            <person name="Bristow J."/>
            <person name="Eisen J.A."/>
            <person name="Markowitz V."/>
            <person name="Hugenholtz P."/>
            <person name="Kyrpides N.C."/>
            <person name="Klenk H.P."/>
            <person name="Chen F."/>
        </authorList>
    </citation>
    <scope>NUCLEOTIDE SEQUENCE [LARGE SCALE GENOMIC DNA]</scope>
    <source>
        <strain evidence="14">ATCC 33386 / NCTC 11300</strain>
    </source>
</reference>
<keyword evidence="9 13" id="KW-0482">Metalloprotease</keyword>
<dbReference type="InterPro" id="IPR008915">
    <property type="entry name" value="Peptidase_M50"/>
</dbReference>
<evidence type="ECO:0000256" key="8">
    <source>
        <dbReference type="ARBA" id="ARBA00022989"/>
    </source>
</evidence>
<dbReference type="PANTHER" id="PTHR42837:SF2">
    <property type="entry name" value="MEMBRANE METALLOPROTEASE ARASP2, CHLOROPLASTIC-RELATED"/>
    <property type="match status" value="1"/>
</dbReference>
<dbReference type="InterPro" id="IPR036034">
    <property type="entry name" value="PDZ_sf"/>
</dbReference>
<comment type="cofactor">
    <cofactor evidence="1">
        <name>Zn(2+)</name>
        <dbReference type="ChEBI" id="CHEBI:29105"/>
    </cofactor>
</comment>
<dbReference type="GO" id="GO:0004222">
    <property type="term" value="F:metalloendopeptidase activity"/>
    <property type="evidence" value="ECO:0007669"/>
    <property type="project" value="InterPro"/>
</dbReference>
<dbReference type="Pfam" id="PF02163">
    <property type="entry name" value="Peptidase_M50"/>
    <property type="match status" value="1"/>
</dbReference>
<dbReference type="eggNOG" id="COG0750">
    <property type="taxonomic scope" value="Bacteria"/>
</dbReference>
<keyword evidence="7" id="KW-0862">Zinc</keyword>
<dbReference type="EMBL" id="CP001739">
    <property type="protein sequence ID" value="ACZ10155.1"/>
    <property type="molecule type" value="Genomic_DNA"/>
</dbReference>
<keyword evidence="10 11" id="KW-0472">Membrane</keyword>
<dbReference type="AlphaFoldDB" id="D1AQ95"/>
<organism evidence="13 14">
    <name type="scientific">Sebaldella termitidis (strain ATCC 33386 / NCTC 11300)</name>
    <dbReference type="NCBI Taxonomy" id="526218"/>
    <lineage>
        <taxon>Bacteria</taxon>
        <taxon>Fusobacteriati</taxon>
        <taxon>Fusobacteriota</taxon>
        <taxon>Fusobacteriia</taxon>
        <taxon>Fusobacteriales</taxon>
        <taxon>Leptotrichiaceae</taxon>
        <taxon>Sebaldella</taxon>
    </lineage>
</organism>
<feature type="transmembrane region" description="Helical" evidence="11">
    <location>
        <begin position="263"/>
        <end position="283"/>
    </location>
</feature>
<accession>D1AQ95</accession>
<evidence type="ECO:0000256" key="6">
    <source>
        <dbReference type="ARBA" id="ARBA00022801"/>
    </source>
</evidence>
<protein>
    <submittedName>
        <fullName evidence="13">Membrane-associated zinc metalloprotease</fullName>
    </submittedName>
</protein>
<keyword evidence="14" id="KW-1185">Reference proteome</keyword>
<dbReference type="GO" id="GO:0006508">
    <property type="term" value="P:proteolysis"/>
    <property type="evidence" value="ECO:0007669"/>
    <property type="project" value="UniProtKB-KW"/>
</dbReference>
<evidence type="ECO:0000256" key="9">
    <source>
        <dbReference type="ARBA" id="ARBA00023049"/>
    </source>
</evidence>
<dbReference type="RefSeq" id="WP_012862737.1">
    <property type="nucleotide sequence ID" value="NC_013517.1"/>
</dbReference>
<comment type="subcellular location">
    <subcellularLocation>
        <location evidence="2">Membrane</location>
        <topology evidence="2">Multi-pass membrane protein</topology>
    </subcellularLocation>
</comment>
<evidence type="ECO:0000256" key="1">
    <source>
        <dbReference type="ARBA" id="ARBA00001947"/>
    </source>
</evidence>
<dbReference type="GO" id="GO:0016020">
    <property type="term" value="C:membrane"/>
    <property type="evidence" value="ECO:0007669"/>
    <property type="project" value="UniProtKB-SubCell"/>
</dbReference>
<dbReference type="PANTHER" id="PTHR42837">
    <property type="entry name" value="REGULATOR OF SIGMA-E PROTEASE RSEP"/>
    <property type="match status" value="1"/>
</dbReference>
<dbReference type="KEGG" id="str:Sterm_3315"/>
<name>D1AQ95_SEBTE</name>
<keyword evidence="8 11" id="KW-1133">Transmembrane helix</keyword>
<dbReference type="HOGENOM" id="CLU_025778_1_3_0"/>
<evidence type="ECO:0000259" key="12">
    <source>
        <dbReference type="Pfam" id="PF02163"/>
    </source>
</evidence>
<comment type="similarity">
    <text evidence="3">Belongs to the peptidase M50B family.</text>
</comment>
<evidence type="ECO:0000313" key="13">
    <source>
        <dbReference type="EMBL" id="ACZ10155.1"/>
    </source>
</evidence>
<evidence type="ECO:0000256" key="11">
    <source>
        <dbReference type="SAM" id="Phobius"/>
    </source>
</evidence>